<keyword evidence="6 11" id="KW-0378">Hydrolase</keyword>
<evidence type="ECO:0000256" key="5">
    <source>
        <dbReference type="ARBA" id="ARBA00022723"/>
    </source>
</evidence>
<reference evidence="14 15" key="1">
    <citation type="journal article" date="2007" name="Appl. Environ. Microbiol.">
        <title>Isolation of key methanogens for global methane emission from rice paddy fields: a novel isolate affiliated with the clone cluster rice cluster I.</title>
        <authorList>
            <person name="Sakai S."/>
            <person name="Imachi H."/>
            <person name="Sekiguchi Y."/>
            <person name="Ohashi A."/>
            <person name="Harada H."/>
            <person name="Kamagata Y."/>
        </authorList>
    </citation>
    <scope>NUCLEOTIDE SEQUENCE [LARGE SCALE GENOMIC DNA]</scope>
    <source>
        <strain evidence="15">DSM 17711 / JCM 13418 / NBRC 101707 / SANAE</strain>
    </source>
</reference>
<evidence type="ECO:0000313" key="15">
    <source>
        <dbReference type="Proteomes" id="UP000001882"/>
    </source>
</evidence>
<feature type="domain" description="Peptidase M48" evidence="13">
    <location>
        <begin position="111"/>
        <end position="181"/>
    </location>
</feature>
<proteinExistence type="inferred from homology"/>
<dbReference type="Gene3D" id="3.30.2010.10">
    <property type="entry name" value="Metalloproteases ('zincins'), catalytic domain"/>
    <property type="match status" value="1"/>
</dbReference>
<keyword evidence="4 12" id="KW-0812">Transmembrane</keyword>
<protein>
    <submittedName>
        <fullName evidence="14">Peptidase M48, Ste24p family protein</fullName>
    </submittedName>
</protein>
<comment type="cofactor">
    <cofactor evidence="11">
        <name>Zn(2+)</name>
        <dbReference type="ChEBI" id="CHEBI:29105"/>
    </cofactor>
    <text evidence="11">Binds 1 zinc ion per subunit.</text>
</comment>
<dbReference type="InterPro" id="IPR050083">
    <property type="entry name" value="HtpX_protease"/>
</dbReference>
<comment type="subcellular location">
    <subcellularLocation>
        <location evidence="1">Cell membrane</location>
        <topology evidence="1">Multi-pass membrane protein</topology>
    </subcellularLocation>
</comment>
<evidence type="ECO:0000313" key="14">
    <source>
        <dbReference type="EMBL" id="BAI60430.1"/>
    </source>
</evidence>
<evidence type="ECO:0000256" key="7">
    <source>
        <dbReference type="ARBA" id="ARBA00022833"/>
    </source>
</evidence>
<dbReference type="GO" id="GO:0046872">
    <property type="term" value="F:metal ion binding"/>
    <property type="evidence" value="ECO:0007669"/>
    <property type="project" value="UniProtKB-KW"/>
</dbReference>
<dbReference type="EMBL" id="AP011532">
    <property type="protein sequence ID" value="BAI60430.1"/>
    <property type="molecule type" value="Genomic_DNA"/>
</dbReference>
<dbReference type="PANTHER" id="PTHR43221:SF1">
    <property type="entry name" value="PROTEASE HTPX"/>
    <property type="match status" value="1"/>
</dbReference>
<organism evidence="14 15">
    <name type="scientific">Methanocella paludicola (strain DSM 17711 / JCM 13418 / NBRC 101707 / SANAE)</name>
    <dbReference type="NCBI Taxonomy" id="304371"/>
    <lineage>
        <taxon>Archaea</taxon>
        <taxon>Methanobacteriati</taxon>
        <taxon>Methanobacteriota</taxon>
        <taxon>Stenosarchaea group</taxon>
        <taxon>Methanomicrobia</taxon>
        <taxon>Methanocellales</taxon>
        <taxon>Methanocellaceae</taxon>
        <taxon>Methanocella</taxon>
    </lineage>
</organism>
<name>D1YVF8_METPS</name>
<keyword evidence="3 11" id="KW-0645">Protease</keyword>
<dbReference type="eggNOG" id="arCOG01331">
    <property type="taxonomic scope" value="Archaea"/>
</dbReference>
<keyword evidence="5" id="KW-0479">Metal-binding</keyword>
<keyword evidence="10 12" id="KW-0472">Membrane</keyword>
<dbReference type="InterPro" id="IPR001915">
    <property type="entry name" value="Peptidase_M48"/>
</dbReference>
<evidence type="ECO:0000256" key="9">
    <source>
        <dbReference type="ARBA" id="ARBA00023049"/>
    </source>
</evidence>
<dbReference type="InParanoid" id="D1YVF8"/>
<feature type="transmembrane region" description="Helical" evidence="12">
    <location>
        <begin position="34"/>
        <end position="54"/>
    </location>
</feature>
<sequence>MKDIPGQRYITGMNASKKNGADEYYVSGERRQGITFYIILALILGLVIILAAEAYRSLSPLGMETFWSFAYLAASLAVGATAGIILFNSFNSYRIIQAMLRNSLKASPHAFPEIYDIVGLAAERLHVQAPDTYVSQSPAVNAYLVRLGLRKKVIIINTGLLRAMDQDELLFILGHEISHAKYGRWRRIPGLGLPYVIAPQYNEYRCDRGGLVASRNIDASVRALLKLVTGKEFIDRVSVKDLANEKGEAPPSEAPSKVLQRLASHPMIGARIKELMKFHSSPAYTAYQNIS</sequence>
<evidence type="ECO:0000256" key="10">
    <source>
        <dbReference type="ARBA" id="ARBA00023136"/>
    </source>
</evidence>
<keyword evidence="2" id="KW-1003">Cell membrane</keyword>
<dbReference type="Pfam" id="PF01435">
    <property type="entry name" value="Peptidase_M48"/>
    <property type="match status" value="1"/>
</dbReference>
<accession>D1YVF8</accession>
<keyword evidence="9 11" id="KW-0482">Metalloprotease</keyword>
<dbReference type="Proteomes" id="UP000001882">
    <property type="component" value="Chromosome"/>
</dbReference>
<reference evidence="14 15" key="2">
    <citation type="journal article" date="2008" name="Int. J. Syst. Evol. Microbiol.">
        <title>Methanocella paludicola gen. nov., sp. nov., a methane-producing archaeon, the first isolate of the lineage 'Rice Cluster I', and proposal of the new archaeal order Methanocellales ord. nov.</title>
        <authorList>
            <person name="Sakai S."/>
            <person name="Imachi H."/>
            <person name="Hanada S."/>
            <person name="Ohashi A."/>
            <person name="Harada H."/>
            <person name="Kamagata Y."/>
        </authorList>
    </citation>
    <scope>NUCLEOTIDE SEQUENCE [LARGE SCALE GENOMIC DNA]</scope>
    <source>
        <strain evidence="15">DSM 17711 / JCM 13418 / NBRC 101707 / SANAE</strain>
    </source>
</reference>
<dbReference type="GO" id="GO:0004222">
    <property type="term" value="F:metalloendopeptidase activity"/>
    <property type="evidence" value="ECO:0007669"/>
    <property type="project" value="InterPro"/>
</dbReference>
<dbReference type="OrthoDB" id="142157at2157"/>
<dbReference type="RefSeq" id="WP_012899110.1">
    <property type="nucleotide sequence ID" value="NC_013665.1"/>
</dbReference>
<dbReference type="GeneID" id="8680472"/>
<evidence type="ECO:0000256" key="4">
    <source>
        <dbReference type="ARBA" id="ARBA00022692"/>
    </source>
</evidence>
<dbReference type="GO" id="GO:0005886">
    <property type="term" value="C:plasma membrane"/>
    <property type="evidence" value="ECO:0007669"/>
    <property type="project" value="UniProtKB-SubCell"/>
</dbReference>
<reference evidence="15" key="3">
    <citation type="journal article" date="2011" name="PLoS ONE">
        <title>Genome sequence of a mesophilic hydrogenotrophic methanogen Methanocella paludicola, the first cultivated representative of the order Methanocellales.</title>
        <authorList>
            <person name="Sakai S."/>
            <person name="Takaki Y."/>
            <person name="Shimamura S."/>
            <person name="Sekine M."/>
            <person name="Tajima T."/>
            <person name="Kosugi H."/>
            <person name="Ichikawa N."/>
            <person name="Tasumi E."/>
            <person name="Hiraki A.T."/>
            <person name="Shimizu A."/>
            <person name="Kato Y."/>
            <person name="Nishiko R."/>
            <person name="Mori K."/>
            <person name="Fujita N."/>
            <person name="Imachi H."/>
            <person name="Takai K."/>
        </authorList>
    </citation>
    <scope>NUCLEOTIDE SEQUENCE [LARGE SCALE GENOMIC DNA]</scope>
    <source>
        <strain evidence="15">DSM 17711 / JCM 13418 / NBRC 101707 / SANAE</strain>
    </source>
</reference>
<keyword evidence="7 11" id="KW-0862">Zinc</keyword>
<evidence type="ECO:0000256" key="6">
    <source>
        <dbReference type="ARBA" id="ARBA00022801"/>
    </source>
</evidence>
<evidence type="ECO:0000259" key="13">
    <source>
        <dbReference type="Pfam" id="PF01435"/>
    </source>
</evidence>
<dbReference type="KEGG" id="mpd:MCP_0358"/>
<evidence type="ECO:0000256" key="2">
    <source>
        <dbReference type="ARBA" id="ARBA00022475"/>
    </source>
</evidence>
<keyword evidence="15" id="KW-1185">Reference proteome</keyword>
<keyword evidence="8 12" id="KW-1133">Transmembrane helix</keyword>
<comment type="similarity">
    <text evidence="11">Belongs to the peptidase M48 family.</text>
</comment>
<evidence type="ECO:0000256" key="12">
    <source>
        <dbReference type="SAM" id="Phobius"/>
    </source>
</evidence>
<evidence type="ECO:0000256" key="8">
    <source>
        <dbReference type="ARBA" id="ARBA00022989"/>
    </source>
</evidence>
<evidence type="ECO:0000256" key="1">
    <source>
        <dbReference type="ARBA" id="ARBA00004651"/>
    </source>
</evidence>
<evidence type="ECO:0000256" key="11">
    <source>
        <dbReference type="RuleBase" id="RU003983"/>
    </source>
</evidence>
<dbReference type="GO" id="GO:0006508">
    <property type="term" value="P:proteolysis"/>
    <property type="evidence" value="ECO:0007669"/>
    <property type="project" value="UniProtKB-KW"/>
</dbReference>
<feature type="transmembrane region" description="Helical" evidence="12">
    <location>
        <begin position="66"/>
        <end position="87"/>
    </location>
</feature>
<dbReference type="PANTHER" id="PTHR43221">
    <property type="entry name" value="PROTEASE HTPX"/>
    <property type="match status" value="1"/>
</dbReference>
<gene>
    <name evidence="14" type="ordered locus">MCP_0358</name>
</gene>
<dbReference type="AlphaFoldDB" id="D1YVF8"/>
<dbReference type="STRING" id="304371.MCP_0358"/>
<dbReference type="CDD" id="cd07325">
    <property type="entry name" value="M48_Ste24p_like"/>
    <property type="match status" value="1"/>
</dbReference>
<evidence type="ECO:0000256" key="3">
    <source>
        <dbReference type="ARBA" id="ARBA00022670"/>
    </source>
</evidence>